<evidence type="ECO:0000313" key="3">
    <source>
        <dbReference type="Proteomes" id="UP000078354"/>
    </source>
</evidence>
<feature type="compositionally biased region" description="Polar residues" evidence="1">
    <location>
        <begin position="41"/>
        <end position="54"/>
    </location>
</feature>
<dbReference type="AlphaFoldDB" id="A0A191YM40"/>
<evidence type="ECO:0000313" key="2">
    <source>
        <dbReference type="EMBL" id="ANJ53791.1"/>
    </source>
</evidence>
<dbReference type="OrthoDB" id="6959347at2"/>
<dbReference type="RefSeq" id="WP_064675419.1">
    <property type="nucleotide sequence ID" value="NZ_CP014870.1"/>
</dbReference>
<proteinExistence type="predicted"/>
<feature type="region of interest" description="Disordered" evidence="1">
    <location>
        <begin position="41"/>
        <end position="61"/>
    </location>
</feature>
<organism evidence="2 3">
    <name type="scientific">Pseudomonas silesiensis</name>
    <dbReference type="NCBI Taxonomy" id="1853130"/>
    <lineage>
        <taxon>Bacteria</taxon>
        <taxon>Pseudomonadati</taxon>
        <taxon>Pseudomonadota</taxon>
        <taxon>Gammaproteobacteria</taxon>
        <taxon>Pseudomonadales</taxon>
        <taxon>Pseudomonadaceae</taxon>
        <taxon>Pseudomonas</taxon>
    </lineage>
</organism>
<evidence type="ECO:0000256" key="1">
    <source>
        <dbReference type="SAM" id="MobiDB-lite"/>
    </source>
</evidence>
<protein>
    <submittedName>
        <fullName evidence="2">Uncharacterized protein</fullName>
    </submittedName>
</protein>
<accession>A0A191YM40</accession>
<name>A0A191YM40_9PSED</name>
<gene>
    <name evidence="2" type="ORF">PMA3_00955</name>
</gene>
<reference evidence="2 3" key="1">
    <citation type="journal article" date="2018" name="Syst. Appl. Microbiol.">
        <title>Pseudomonas silesiensis sp. nov. strain A3T isolated from a biological pesticide sewage treatment plant and analysis of the complete genome sequence.</title>
        <authorList>
            <person name="Kaminski M.A."/>
            <person name="Furmanczyk E.M."/>
            <person name="Sobczak A."/>
            <person name="Dziembowski A."/>
            <person name="Lipinski L."/>
        </authorList>
    </citation>
    <scope>NUCLEOTIDE SEQUENCE [LARGE SCALE GENOMIC DNA]</scope>
    <source>
        <strain evidence="2 3">A3</strain>
    </source>
</reference>
<dbReference type="EMBL" id="CP014870">
    <property type="protein sequence ID" value="ANJ53791.1"/>
    <property type="molecule type" value="Genomic_DNA"/>
</dbReference>
<dbReference type="Proteomes" id="UP000078354">
    <property type="component" value="Chromosome"/>
</dbReference>
<keyword evidence="3" id="KW-1185">Reference proteome</keyword>
<dbReference type="KEGG" id="psil:PMA3_00955"/>
<sequence>MDVELDQFQKDLLESVREMNERQAHPIAEVRPLMQERFDPNMSSSATRAHNVSQKLKKCDT</sequence>